<proteinExistence type="predicted"/>
<accession>A0A2U1KRP3</accession>
<organism evidence="1 2">
    <name type="scientific">Artemisia annua</name>
    <name type="common">Sweet wormwood</name>
    <dbReference type="NCBI Taxonomy" id="35608"/>
    <lineage>
        <taxon>Eukaryota</taxon>
        <taxon>Viridiplantae</taxon>
        <taxon>Streptophyta</taxon>
        <taxon>Embryophyta</taxon>
        <taxon>Tracheophyta</taxon>
        <taxon>Spermatophyta</taxon>
        <taxon>Magnoliopsida</taxon>
        <taxon>eudicotyledons</taxon>
        <taxon>Gunneridae</taxon>
        <taxon>Pentapetalae</taxon>
        <taxon>asterids</taxon>
        <taxon>campanulids</taxon>
        <taxon>Asterales</taxon>
        <taxon>Asteraceae</taxon>
        <taxon>Asteroideae</taxon>
        <taxon>Anthemideae</taxon>
        <taxon>Artemisiinae</taxon>
        <taxon>Artemisia</taxon>
    </lineage>
</organism>
<dbReference type="EMBL" id="PKPP01014642">
    <property type="protein sequence ID" value="PWA39434.1"/>
    <property type="molecule type" value="Genomic_DNA"/>
</dbReference>
<sequence length="222" mass="25287">MSPGIDAQEKYVAQELKKVKWYVLHNSPEIDTYRSQFKRLEDLFDLVLREMNWSSLNASPPDWAVDDLCHVVSKPQVFDLLLKRLSFPCDAPSEEIVCLARVCDIQTDHQITMCEPVYTIATFTRSNRGCARHTRSHPLTDAQSLLEELESMMSGTHIVAGDYRWGNNPCRGFPSEHSPATCHWGKDERRDVVLLGFSNKQDLPNVMNAAEITDKLGVHSLR</sequence>
<dbReference type="Gene3D" id="3.40.50.300">
    <property type="entry name" value="P-loop containing nucleotide triphosphate hydrolases"/>
    <property type="match status" value="1"/>
</dbReference>
<reference evidence="1 2" key="1">
    <citation type="journal article" date="2018" name="Mol. Plant">
        <title>The genome of Artemisia annua provides insight into the evolution of Asteraceae family and artemisinin biosynthesis.</title>
        <authorList>
            <person name="Shen Q."/>
            <person name="Zhang L."/>
            <person name="Liao Z."/>
            <person name="Wang S."/>
            <person name="Yan T."/>
            <person name="Shi P."/>
            <person name="Liu M."/>
            <person name="Fu X."/>
            <person name="Pan Q."/>
            <person name="Wang Y."/>
            <person name="Lv Z."/>
            <person name="Lu X."/>
            <person name="Zhang F."/>
            <person name="Jiang W."/>
            <person name="Ma Y."/>
            <person name="Chen M."/>
            <person name="Hao X."/>
            <person name="Li L."/>
            <person name="Tang Y."/>
            <person name="Lv G."/>
            <person name="Zhou Y."/>
            <person name="Sun X."/>
            <person name="Brodelius P.E."/>
            <person name="Rose J.K.C."/>
            <person name="Tang K."/>
        </authorList>
    </citation>
    <scope>NUCLEOTIDE SEQUENCE [LARGE SCALE GENOMIC DNA]</scope>
    <source>
        <strain evidence="2">cv. Huhao1</strain>
        <tissue evidence="1">Leaf</tissue>
    </source>
</reference>
<evidence type="ECO:0000313" key="2">
    <source>
        <dbReference type="Proteomes" id="UP000245207"/>
    </source>
</evidence>
<gene>
    <name evidence="1" type="ORF">CTI12_AA574020</name>
</gene>
<evidence type="ECO:0000313" key="1">
    <source>
        <dbReference type="EMBL" id="PWA39434.1"/>
    </source>
</evidence>
<dbReference type="STRING" id="35608.A0A2U1KRP3"/>
<dbReference type="InterPro" id="IPR027417">
    <property type="entry name" value="P-loop_NTPase"/>
</dbReference>
<name>A0A2U1KRP3_ARTAN</name>
<dbReference type="AlphaFoldDB" id="A0A2U1KRP3"/>
<comment type="caution">
    <text evidence="1">The sequence shown here is derived from an EMBL/GenBank/DDBJ whole genome shotgun (WGS) entry which is preliminary data.</text>
</comment>
<keyword evidence="2" id="KW-1185">Reference proteome</keyword>
<dbReference type="Proteomes" id="UP000245207">
    <property type="component" value="Unassembled WGS sequence"/>
</dbReference>
<protein>
    <submittedName>
        <fullName evidence="1">ADP-ribosylation factor 2</fullName>
    </submittedName>
</protein>